<feature type="compositionally biased region" description="Low complexity" evidence="3">
    <location>
        <begin position="20"/>
        <end position="36"/>
    </location>
</feature>
<evidence type="ECO:0000313" key="5">
    <source>
        <dbReference type="EMBL" id="CEQ42289.1"/>
    </source>
</evidence>
<feature type="domain" description="Atg6 BARA" evidence="4">
    <location>
        <begin position="303"/>
        <end position="463"/>
    </location>
</feature>
<feature type="compositionally biased region" description="Low complexity" evidence="3">
    <location>
        <begin position="143"/>
        <end position="159"/>
    </location>
</feature>
<dbReference type="GO" id="GO:0034271">
    <property type="term" value="C:phosphatidylinositol 3-kinase complex, class III, type I"/>
    <property type="evidence" value="ECO:0007669"/>
    <property type="project" value="TreeGrafter"/>
</dbReference>
<feature type="coiled-coil region" evidence="2">
    <location>
        <begin position="237"/>
        <end position="267"/>
    </location>
</feature>
<protein>
    <submittedName>
        <fullName evidence="5">SPOSA6832_04077-mRNA-1:cds</fullName>
    </submittedName>
</protein>
<evidence type="ECO:0000256" key="1">
    <source>
        <dbReference type="ARBA" id="ARBA00005965"/>
    </source>
</evidence>
<dbReference type="GO" id="GO:0030674">
    <property type="term" value="F:protein-macromolecule adaptor activity"/>
    <property type="evidence" value="ECO:0007669"/>
    <property type="project" value="TreeGrafter"/>
</dbReference>
<feature type="compositionally biased region" description="Pro residues" evidence="3">
    <location>
        <begin position="133"/>
        <end position="142"/>
    </location>
</feature>
<evidence type="ECO:0000256" key="2">
    <source>
        <dbReference type="SAM" id="Coils"/>
    </source>
</evidence>
<dbReference type="OrthoDB" id="20368at2759"/>
<dbReference type="EMBL" id="CENE01000023">
    <property type="protein sequence ID" value="CEQ42289.1"/>
    <property type="molecule type" value="Genomic_DNA"/>
</dbReference>
<evidence type="ECO:0000259" key="4">
    <source>
        <dbReference type="Pfam" id="PF04111"/>
    </source>
</evidence>
<keyword evidence="2" id="KW-0175">Coiled coil</keyword>
<proteinExistence type="inferred from homology"/>
<feature type="region of interest" description="Disordered" evidence="3">
    <location>
        <begin position="18"/>
        <end position="43"/>
    </location>
</feature>
<accession>A0A0D6EQQ4</accession>
<evidence type="ECO:0000256" key="3">
    <source>
        <dbReference type="SAM" id="MobiDB-lite"/>
    </source>
</evidence>
<dbReference type="GO" id="GO:0043548">
    <property type="term" value="F:phosphatidylinositol 3-kinase binding"/>
    <property type="evidence" value="ECO:0007669"/>
    <property type="project" value="TreeGrafter"/>
</dbReference>
<reference evidence="6" key="1">
    <citation type="submission" date="2015-02" db="EMBL/GenBank/DDBJ databases">
        <authorList>
            <person name="Gon?alves P."/>
        </authorList>
    </citation>
    <scope>NUCLEOTIDE SEQUENCE [LARGE SCALE GENOMIC DNA]</scope>
</reference>
<dbReference type="PANTHER" id="PTHR12768">
    <property type="entry name" value="BECLIN 1"/>
    <property type="match status" value="1"/>
</dbReference>
<feature type="compositionally biased region" description="Basic and acidic residues" evidence="3">
    <location>
        <begin position="517"/>
        <end position="527"/>
    </location>
</feature>
<dbReference type="GO" id="GO:0000045">
    <property type="term" value="P:autophagosome assembly"/>
    <property type="evidence" value="ECO:0007669"/>
    <property type="project" value="TreeGrafter"/>
</dbReference>
<dbReference type="PANTHER" id="PTHR12768:SF4">
    <property type="entry name" value="BECLIN-1"/>
    <property type="match status" value="1"/>
</dbReference>
<dbReference type="Proteomes" id="UP000243876">
    <property type="component" value="Unassembled WGS sequence"/>
</dbReference>
<dbReference type="AlphaFoldDB" id="A0A0D6EQQ4"/>
<feature type="region of interest" description="Disordered" evidence="3">
    <location>
        <begin position="97"/>
        <end position="159"/>
    </location>
</feature>
<dbReference type="InterPro" id="IPR038274">
    <property type="entry name" value="Atg6/Beclin_C_sf"/>
</dbReference>
<dbReference type="Pfam" id="PF04111">
    <property type="entry name" value="APG6"/>
    <property type="match status" value="1"/>
</dbReference>
<dbReference type="GO" id="GO:0000407">
    <property type="term" value="C:phagophore assembly site"/>
    <property type="evidence" value="ECO:0007669"/>
    <property type="project" value="TreeGrafter"/>
</dbReference>
<feature type="region of interest" description="Disordered" evidence="3">
    <location>
        <begin position="498"/>
        <end position="541"/>
    </location>
</feature>
<sequence>MISCQKCRQPLSPSSFVNYLPPSSSSSARHPASAPSHLPPIDDSLAALSPSTYDFLSASERFPSAAQPPNLRPLYNLAARSLAPSTAQRIVVTAPHPHQHANPAARASGPGGPPLGPAESFVVLSDSVFRPQQPGPPLPSPSVPSTSSPSTSAASTSPTSLLPRLAQLSHLSALLSSSSSVDHPLCTECIEVLLQLMAKELDEGKRERDRLSAFEKDVAKRRNEAKLDGSVVGKEVLEKDIAKKDALEAEKLALDEEEAELAREEAEFWREHSKYVLEKSALEDRANALAVRLASGQKELDKLGRTNVYNDAFCIGQEAGFGTINGLRLGRLPGVEWPEINAAWGHTLLLLSTIARKFGFSFQGYRLVPCGSFSRVERTDGDRASYELCVLLFLLLPLLASLSIGSAGFRLTRPWNGGHAVHSYGSGDFAVTRLLQNRRFDLAMVAFLDCLRQLSEWVVSRDRGARVLCRARRKPRLILIQLQRRQGPDRRCLDQAAVRQRRGMDESTAPRPARPQDPPRPRLDLTRRQPNHHRSSSSPPVPPRLFFDPVAVLSWPCLLFTGLSAAERA</sequence>
<gene>
    <name evidence="5" type="primary">SPOSA6832_04077</name>
</gene>
<organism evidence="5 6">
    <name type="scientific">Sporidiobolus salmonicolor</name>
    <name type="common">Yeast-like fungus</name>
    <name type="synonym">Sporobolomyces salmonicolor</name>
    <dbReference type="NCBI Taxonomy" id="5005"/>
    <lineage>
        <taxon>Eukaryota</taxon>
        <taxon>Fungi</taxon>
        <taxon>Dikarya</taxon>
        <taxon>Basidiomycota</taxon>
        <taxon>Pucciniomycotina</taxon>
        <taxon>Microbotryomycetes</taxon>
        <taxon>Sporidiobolales</taxon>
        <taxon>Sporidiobolaceae</taxon>
        <taxon>Sporobolomyces</taxon>
    </lineage>
</organism>
<evidence type="ECO:0000313" key="6">
    <source>
        <dbReference type="Proteomes" id="UP000243876"/>
    </source>
</evidence>
<feature type="compositionally biased region" description="Low complexity" evidence="3">
    <location>
        <begin position="97"/>
        <end position="108"/>
    </location>
</feature>
<dbReference type="Gene3D" id="6.10.250.3110">
    <property type="match status" value="1"/>
</dbReference>
<dbReference type="InterPro" id="IPR007243">
    <property type="entry name" value="Atg6/Beclin"/>
</dbReference>
<dbReference type="GO" id="GO:0006995">
    <property type="term" value="P:cellular response to nitrogen starvation"/>
    <property type="evidence" value="ECO:0007669"/>
    <property type="project" value="TreeGrafter"/>
</dbReference>
<dbReference type="Gene3D" id="1.10.418.40">
    <property type="entry name" value="Autophagy protein 6/Beclin 1"/>
    <property type="match status" value="1"/>
</dbReference>
<keyword evidence="6" id="KW-1185">Reference proteome</keyword>
<feature type="non-terminal residue" evidence="5">
    <location>
        <position position="1"/>
    </location>
</feature>
<dbReference type="GO" id="GO:0000423">
    <property type="term" value="P:mitophagy"/>
    <property type="evidence" value="ECO:0007669"/>
    <property type="project" value="TreeGrafter"/>
</dbReference>
<dbReference type="GO" id="GO:0045324">
    <property type="term" value="P:late endosome to vacuole transport"/>
    <property type="evidence" value="ECO:0007669"/>
    <property type="project" value="TreeGrafter"/>
</dbReference>
<name>A0A0D6EQQ4_SPOSA</name>
<comment type="similarity">
    <text evidence="1">Belongs to the beclin family.</text>
</comment>
<dbReference type="GO" id="GO:0034272">
    <property type="term" value="C:phosphatidylinositol 3-kinase complex, class III, type II"/>
    <property type="evidence" value="ECO:0007669"/>
    <property type="project" value="TreeGrafter"/>
</dbReference>
<dbReference type="InterPro" id="IPR040455">
    <property type="entry name" value="Atg6_BARA"/>
</dbReference>